<feature type="compositionally biased region" description="Polar residues" evidence="1">
    <location>
        <begin position="42"/>
        <end position="51"/>
    </location>
</feature>
<sequence length="144" mass="16707">MYPTSVFLPRCQSANAAVNLGMERPDLDNNFTNSIQSSLSGSINIVQTNSQDKTDPNQKPREKSKLRDVRVNSAHSKIEKTEKKSKNETPRSTPEPKMFFSRPERHRRPSEDRDLGTDKRDQQCVRDEQTRHEDQRGSQETRFF</sequence>
<proteinExistence type="predicted"/>
<comment type="caution">
    <text evidence="2">The sequence shown here is derived from an EMBL/GenBank/DDBJ whole genome shotgun (WGS) entry which is preliminary data.</text>
</comment>
<organism evidence="2 3">
    <name type="scientific">Danaus chrysippus</name>
    <name type="common">African queen</name>
    <dbReference type="NCBI Taxonomy" id="151541"/>
    <lineage>
        <taxon>Eukaryota</taxon>
        <taxon>Metazoa</taxon>
        <taxon>Ecdysozoa</taxon>
        <taxon>Arthropoda</taxon>
        <taxon>Hexapoda</taxon>
        <taxon>Insecta</taxon>
        <taxon>Pterygota</taxon>
        <taxon>Neoptera</taxon>
        <taxon>Endopterygota</taxon>
        <taxon>Lepidoptera</taxon>
        <taxon>Glossata</taxon>
        <taxon>Ditrysia</taxon>
        <taxon>Papilionoidea</taxon>
        <taxon>Nymphalidae</taxon>
        <taxon>Danainae</taxon>
        <taxon>Danaini</taxon>
        <taxon>Danaina</taxon>
        <taxon>Danaus</taxon>
        <taxon>Anosia</taxon>
    </lineage>
</organism>
<dbReference type="EMBL" id="CAKASE010000052">
    <property type="protein sequence ID" value="CAG9565024.1"/>
    <property type="molecule type" value="Genomic_DNA"/>
</dbReference>
<dbReference type="Proteomes" id="UP000789524">
    <property type="component" value="Unassembled WGS sequence"/>
</dbReference>
<feature type="compositionally biased region" description="Basic and acidic residues" evidence="1">
    <location>
        <begin position="52"/>
        <end position="89"/>
    </location>
</feature>
<feature type="compositionally biased region" description="Basic and acidic residues" evidence="1">
    <location>
        <begin position="109"/>
        <end position="144"/>
    </location>
</feature>
<dbReference type="AlphaFoldDB" id="A0A8J2QKS7"/>
<evidence type="ECO:0000256" key="1">
    <source>
        <dbReference type="SAM" id="MobiDB-lite"/>
    </source>
</evidence>
<protein>
    <submittedName>
        <fullName evidence="2">(African queen) hypothetical protein</fullName>
    </submittedName>
</protein>
<name>A0A8J2QKS7_9NEOP</name>
<accession>A0A8J2QKS7</accession>
<reference evidence="2" key="1">
    <citation type="submission" date="2021-09" db="EMBL/GenBank/DDBJ databases">
        <authorList>
            <person name="Martin H S."/>
        </authorList>
    </citation>
    <scope>NUCLEOTIDE SEQUENCE</scope>
</reference>
<gene>
    <name evidence="2" type="ORF">DCHRY22_LOCUS5932</name>
</gene>
<evidence type="ECO:0000313" key="3">
    <source>
        <dbReference type="Proteomes" id="UP000789524"/>
    </source>
</evidence>
<keyword evidence="3" id="KW-1185">Reference proteome</keyword>
<evidence type="ECO:0000313" key="2">
    <source>
        <dbReference type="EMBL" id="CAG9565024.1"/>
    </source>
</evidence>
<feature type="region of interest" description="Disordered" evidence="1">
    <location>
        <begin position="42"/>
        <end position="144"/>
    </location>
</feature>